<keyword evidence="1" id="KW-0472">Membrane</keyword>
<evidence type="ECO:0000313" key="3">
    <source>
        <dbReference type="Proteomes" id="UP000447434"/>
    </source>
</evidence>
<dbReference type="EMBL" id="WOCE01000007">
    <property type="protein sequence ID" value="KAE9610733.1"/>
    <property type="molecule type" value="Genomic_DNA"/>
</dbReference>
<sequence length="90" mass="10650">MRVLPLILNWQVATCPFSSFCSSHSIGNLDYECMMMLLDINLSVCLVFLYLVLRVTIFHLLHLSEYFLVGLLVEQIFQRLWFLYMLHHPV</sequence>
<organism evidence="2 3">
    <name type="scientific">Lupinus albus</name>
    <name type="common">White lupine</name>
    <name type="synonym">Lupinus termis</name>
    <dbReference type="NCBI Taxonomy" id="3870"/>
    <lineage>
        <taxon>Eukaryota</taxon>
        <taxon>Viridiplantae</taxon>
        <taxon>Streptophyta</taxon>
        <taxon>Embryophyta</taxon>
        <taxon>Tracheophyta</taxon>
        <taxon>Spermatophyta</taxon>
        <taxon>Magnoliopsida</taxon>
        <taxon>eudicotyledons</taxon>
        <taxon>Gunneridae</taxon>
        <taxon>Pentapetalae</taxon>
        <taxon>rosids</taxon>
        <taxon>fabids</taxon>
        <taxon>Fabales</taxon>
        <taxon>Fabaceae</taxon>
        <taxon>Papilionoideae</taxon>
        <taxon>50 kb inversion clade</taxon>
        <taxon>genistoids sensu lato</taxon>
        <taxon>core genistoids</taxon>
        <taxon>Genisteae</taxon>
        <taxon>Lupinus</taxon>
    </lineage>
</organism>
<protein>
    <submittedName>
        <fullName evidence="2">Uncharacterized protein</fullName>
    </submittedName>
</protein>
<feature type="transmembrane region" description="Helical" evidence="1">
    <location>
        <begin position="33"/>
        <end position="53"/>
    </location>
</feature>
<accession>A0A6A4QAU3</accession>
<keyword evidence="1" id="KW-1133">Transmembrane helix</keyword>
<name>A0A6A4QAU3_LUPAL</name>
<reference evidence="3" key="1">
    <citation type="journal article" date="2020" name="Nat. Commun.">
        <title>Genome sequence of the cluster root forming white lupin.</title>
        <authorList>
            <person name="Hufnagel B."/>
            <person name="Marques A."/>
            <person name="Soriano A."/>
            <person name="Marques L."/>
            <person name="Divol F."/>
            <person name="Doumas P."/>
            <person name="Sallet E."/>
            <person name="Mancinotti D."/>
            <person name="Carrere S."/>
            <person name="Marande W."/>
            <person name="Arribat S."/>
            <person name="Keller J."/>
            <person name="Huneau C."/>
            <person name="Blein T."/>
            <person name="Aime D."/>
            <person name="Laguerre M."/>
            <person name="Taylor J."/>
            <person name="Schubert V."/>
            <person name="Nelson M."/>
            <person name="Geu-Flores F."/>
            <person name="Crespi M."/>
            <person name="Gallardo-Guerrero K."/>
            <person name="Delaux P.-M."/>
            <person name="Salse J."/>
            <person name="Berges H."/>
            <person name="Guyot R."/>
            <person name="Gouzy J."/>
            <person name="Peret B."/>
        </authorList>
    </citation>
    <scope>NUCLEOTIDE SEQUENCE [LARGE SCALE GENOMIC DNA]</scope>
    <source>
        <strain evidence="3">cv. Amiga</strain>
    </source>
</reference>
<keyword evidence="1" id="KW-0812">Transmembrane</keyword>
<dbReference type="AlphaFoldDB" id="A0A6A4QAU3"/>
<evidence type="ECO:0000313" key="2">
    <source>
        <dbReference type="EMBL" id="KAE9610733.1"/>
    </source>
</evidence>
<proteinExistence type="predicted"/>
<keyword evidence="3" id="KW-1185">Reference proteome</keyword>
<comment type="caution">
    <text evidence="2">The sequence shown here is derived from an EMBL/GenBank/DDBJ whole genome shotgun (WGS) entry which is preliminary data.</text>
</comment>
<dbReference type="Proteomes" id="UP000447434">
    <property type="component" value="Chromosome 7"/>
</dbReference>
<gene>
    <name evidence="2" type="ORF">Lalb_Chr07g0189741</name>
</gene>
<evidence type="ECO:0000256" key="1">
    <source>
        <dbReference type="SAM" id="Phobius"/>
    </source>
</evidence>